<reference evidence="2 3" key="1">
    <citation type="journal article" date="2017" name="Curr. Biol.">
        <title>Genome architecture and evolution of a unichromosomal asexual nematode.</title>
        <authorList>
            <person name="Fradin H."/>
            <person name="Zegar C."/>
            <person name="Gutwein M."/>
            <person name="Lucas J."/>
            <person name="Kovtun M."/>
            <person name="Corcoran D."/>
            <person name="Baugh L.R."/>
            <person name="Kiontke K."/>
            <person name="Gunsalus K."/>
            <person name="Fitch D.H."/>
            <person name="Piano F."/>
        </authorList>
    </citation>
    <scope>NUCLEOTIDE SEQUENCE [LARGE SCALE GENOMIC DNA]</scope>
    <source>
        <strain evidence="2">PF1309</strain>
    </source>
</reference>
<keyword evidence="3" id="KW-1185">Reference proteome</keyword>
<evidence type="ECO:0000256" key="1">
    <source>
        <dbReference type="SAM" id="SignalP"/>
    </source>
</evidence>
<proteinExistence type="predicted"/>
<sequence>MGISGIRLICLILDTMLILLLLTNVGAVNPIADDPKLRPQICNNGTQFECICRIPDEMVLERTPYKDKKKCTQLIKVGFLSSIQV</sequence>
<feature type="chain" id="PRO_5013217339" description="Thyroglobulin type-1 domain-containing protein" evidence="1">
    <location>
        <begin position="28"/>
        <end position="85"/>
    </location>
</feature>
<evidence type="ECO:0000313" key="2">
    <source>
        <dbReference type="EMBL" id="PAV78152.1"/>
    </source>
</evidence>
<keyword evidence="1" id="KW-0732">Signal</keyword>
<feature type="signal peptide" evidence="1">
    <location>
        <begin position="1"/>
        <end position="27"/>
    </location>
</feature>
<accession>A0A2A2KW93</accession>
<dbReference type="AlphaFoldDB" id="A0A2A2KW93"/>
<dbReference type="EMBL" id="LIAE01007609">
    <property type="protein sequence ID" value="PAV78152.1"/>
    <property type="molecule type" value="Genomic_DNA"/>
</dbReference>
<comment type="caution">
    <text evidence="2">The sequence shown here is derived from an EMBL/GenBank/DDBJ whole genome shotgun (WGS) entry which is preliminary data.</text>
</comment>
<dbReference type="Proteomes" id="UP000218231">
    <property type="component" value="Unassembled WGS sequence"/>
</dbReference>
<protein>
    <recommendedName>
        <fullName evidence="4">Thyroglobulin type-1 domain-containing protein</fullName>
    </recommendedName>
</protein>
<gene>
    <name evidence="2" type="ORF">WR25_01876</name>
</gene>
<evidence type="ECO:0000313" key="3">
    <source>
        <dbReference type="Proteomes" id="UP000218231"/>
    </source>
</evidence>
<organism evidence="2 3">
    <name type="scientific">Diploscapter pachys</name>
    <dbReference type="NCBI Taxonomy" id="2018661"/>
    <lineage>
        <taxon>Eukaryota</taxon>
        <taxon>Metazoa</taxon>
        <taxon>Ecdysozoa</taxon>
        <taxon>Nematoda</taxon>
        <taxon>Chromadorea</taxon>
        <taxon>Rhabditida</taxon>
        <taxon>Rhabditina</taxon>
        <taxon>Rhabditomorpha</taxon>
        <taxon>Rhabditoidea</taxon>
        <taxon>Rhabditidae</taxon>
        <taxon>Diploscapter</taxon>
    </lineage>
</organism>
<evidence type="ECO:0008006" key="4">
    <source>
        <dbReference type="Google" id="ProtNLM"/>
    </source>
</evidence>
<name>A0A2A2KW93_9BILA</name>